<feature type="region of interest" description="Disordered" evidence="1">
    <location>
        <begin position="194"/>
        <end position="226"/>
    </location>
</feature>
<reference evidence="2" key="1">
    <citation type="submission" date="2022-11" db="EMBL/GenBank/DDBJ databases">
        <authorList>
            <person name="Petersen C."/>
        </authorList>
    </citation>
    <scope>NUCLEOTIDE SEQUENCE</scope>
    <source>
        <strain evidence="2">IBT 30069</strain>
    </source>
</reference>
<comment type="caution">
    <text evidence="2">The sequence shown here is derived from an EMBL/GenBank/DDBJ whole genome shotgun (WGS) entry which is preliminary data.</text>
</comment>
<evidence type="ECO:0000313" key="3">
    <source>
        <dbReference type="Proteomes" id="UP001149165"/>
    </source>
</evidence>
<name>A0A9W9EKM6_9EURO</name>
<feature type="compositionally biased region" description="Polar residues" evidence="1">
    <location>
        <begin position="389"/>
        <end position="416"/>
    </location>
</feature>
<feature type="compositionally biased region" description="Acidic residues" evidence="1">
    <location>
        <begin position="277"/>
        <end position="295"/>
    </location>
</feature>
<evidence type="ECO:0000256" key="1">
    <source>
        <dbReference type="SAM" id="MobiDB-lite"/>
    </source>
</evidence>
<feature type="compositionally biased region" description="Basic residues" evidence="1">
    <location>
        <begin position="518"/>
        <end position="528"/>
    </location>
</feature>
<dbReference type="AlphaFoldDB" id="A0A9W9EKM6"/>
<feature type="compositionally biased region" description="Polar residues" evidence="1">
    <location>
        <begin position="368"/>
        <end position="382"/>
    </location>
</feature>
<proteinExistence type="predicted"/>
<feature type="compositionally biased region" description="Basic and acidic residues" evidence="1">
    <location>
        <begin position="194"/>
        <end position="204"/>
    </location>
</feature>
<dbReference type="Proteomes" id="UP001149165">
    <property type="component" value="Unassembled WGS sequence"/>
</dbReference>
<evidence type="ECO:0000313" key="2">
    <source>
        <dbReference type="EMBL" id="KAJ5083542.1"/>
    </source>
</evidence>
<organism evidence="2 3">
    <name type="scientific">Penicillium angulare</name>
    <dbReference type="NCBI Taxonomy" id="116970"/>
    <lineage>
        <taxon>Eukaryota</taxon>
        <taxon>Fungi</taxon>
        <taxon>Dikarya</taxon>
        <taxon>Ascomycota</taxon>
        <taxon>Pezizomycotina</taxon>
        <taxon>Eurotiomycetes</taxon>
        <taxon>Eurotiomycetidae</taxon>
        <taxon>Eurotiales</taxon>
        <taxon>Aspergillaceae</taxon>
        <taxon>Penicillium</taxon>
    </lineage>
</organism>
<accession>A0A9W9EKM6</accession>
<sequence>MFSSPMDAFWAYTERKNANPDNQLMSRVRREPFHYGKHIAGFDRFGTYQVIDCNLDTEGNWVCKHEYDHDPLVHAWHTWFKNDSHYFQFPDGSQRWFNKWKGWTRKYKLGEKTDWPNPQSPCVSGVNLPPRWWVEQHRLQVSEAQSKTKSHLSPIILITNEYTVLDNLADRLDEECEDIADRLDEAREESLADRLDQERERYDQNRGFAVPTLPLPPGGGDELQDSYDELDEDDEISELDEYEFCQGLERGRHNRSRGSTIQTLPLPPRGRNVSQDPDSEVDEDDESSELDEYEFYEGRERASHNRSRGSAERTLPLPPGRGEELQDPGDGLEEDNGSSEIDEYEDDDEREEEDATSVLRAEYRSSKPAGSSQNAICHNTAEQDIGTGLVSSSEGPDSAAGEQSQSRNGCSSSKLNRYSDKKRGIETLTDSEAENPPKKARQKTFSHLKAQKVAECQPETFQNDSQEEPSPEPETARLKPRKKKSKRKAQKDIEDQPEASQNNDQEEASPEPETDRLKPRKKKSKRKAQRDTEEQPETSQNDNQEGVHETRPTEPQSEPAQKKSRRNKSRTLPKLNRS</sequence>
<feature type="region of interest" description="Disordered" evidence="1">
    <location>
        <begin position="248"/>
        <end position="578"/>
    </location>
</feature>
<feature type="compositionally biased region" description="Basic residues" evidence="1">
    <location>
        <begin position="478"/>
        <end position="489"/>
    </location>
</feature>
<dbReference type="EMBL" id="JAPQKH010000008">
    <property type="protein sequence ID" value="KAJ5083542.1"/>
    <property type="molecule type" value="Genomic_DNA"/>
</dbReference>
<reference evidence="2" key="2">
    <citation type="journal article" date="2023" name="IMA Fungus">
        <title>Comparative genomic study of the Penicillium genus elucidates a diverse pangenome and 15 lateral gene transfer events.</title>
        <authorList>
            <person name="Petersen C."/>
            <person name="Sorensen T."/>
            <person name="Nielsen M.R."/>
            <person name="Sondergaard T.E."/>
            <person name="Sorensen J.L."/>
            <person name="Fitzpatrick D.A."/>
            <person name="Frisvad J.C."/>
            <person name="Nielsen K.L."/>
        </authorList>
    </citation>
    <scope>NUCLEOTIDE SEQUENCE</scope>
    <source>
        <strain evidence="2">IBT 30069</strain>
    </source>
</reference>
<feature type="compositionally biased region" description="Basic residues" evidence="1">
    <location>
        <begin position="562"/>
        <end position="578"/>
    </location>
</feature>
<feature type="compositionally biased region" description="Basic residues" evidence="1">
    <location>
        <begin position="438"/>
        <end position="450"/>
    </location>
</feature>
<gene>
    <name evidence="2" type="ORF">N7456_012969</name>
</gene>
<protein>
    <submittedName>
        <fullName evidence="2">Uncharacterized protein</fullName>
    </submittedName>
</protein>
<feature type="compositionally biased region" description="Acidic residues" evidence="1">
    <location>
        <begin position="325"/>
        <end position="355"/>
    </location>
</feature>
<keyword evidence="3" id="KW-1185">Reference proteome</keyword>
<dbReference type="OrthoDB" id="4344977at2759"/>